<dbReference type="Gene3D" id="1.10.260.40">
    <property type="entry name" value="lambda repressor-like DNA-binding domains"/>
    <property type="match status" value="1"/>
</dbReference>
<keyword evidence="2" id="KW-0472">Membrane</keyword>
<dbReference type="PANTHER" id="PTHR46558:SF4">
    <property type="entry name" value="DNA-BIDING PHAGE PROTEIN"/>
    <property type="match status" value="1"/>
</dbReference>
<dbReference type="CDD" id="cd00093">
    <property type="entry name" value="HTH_XRE"/>
    <property type="match status" value="1"/>
</dbReference>
<evidence type="ECO:0000313" key="4">
    <source>
        <dbReference type="EMBL" id="QSE76901.1"/>
    </source>
</evidence>
<feature type="transmembrane region" description="Helical" evidence="2">
    <location>
        <begin position="100"/>
        <end position="120"/>
    </location>
</feature>
<reference evidence="4 5" key="1">
    <citation type="submission" date="2021-02" db="EMBL/GenBank/DDBJ databases">
        <title>Complete genome sequence of Lactococcus lactis strain K_LL004.</title>
        <authorList>
            <person name="Kim H.B."/>
        </authorList>
    </citation>
    <scope>NUCLEOTIDE SEQUENCE [LARGE SCALE GENOMIC DNA]</scope>
    <source>
        <strain evidence="4 5">K_LL004</strain>
    </source>
</reference>
<dbReference type="InterPro" id="IPR010982">
    <property type="entry name" value="Lambda_DNA-bd_dom_sf"/>
</dbReference>
<dbReference type="AlphaFoldDB" id="A0AA45QRZ3"/>
<dbReference type="SUPFAM" id="SSF47413">
    <property type="entry name" value="lambda repressor-like DNA-binding domains"/>
    <property type="match status" value="1"/>
</dbReference>
<proteinExistence type="predicted"/>
<keyword evidence="2" id="KW-1133">Transmembrane helix</keyword>
<accession>A0AA45QRZ3</accession>
<dbReference type="RefSeq" id="WP_205872078.1">
    <property type="nucleotide sequence ID" value="NZ_CP070872.1"/>
</dbReference>
<evidence type="ECO:0000313" key="5">
    <source>
        <dbReference type="Proteomes" id="UP000663608"/>
    </source>
</evidence>
<dbReference type="SMART" id="SM00530">
    <property type="entry name" value="HTH_XRE"/>
    <property type="match status" value="1"/>
</dbReference>
<evidence type="ECO:0000256" key="2">
    <source>
        <dbReference type="SAM" id="Phobius"/>
    </source>
</evidence>
<dbReference type="GO" id="GO:0003677">
    <property type="term" value="F:DNA binding"/>
    <property type="evidence" value="ECO:0007669"/>
    <property type="project" value="UniProtKB-KW"/>
</dbReference>
<evidence type="ECO:0000256" key="1">
    <source>
        <dbReference type="ARBA" id="ARBA00023125"/>
    </source>
</evidence>
<dbReference type="Proteomes" id="UP000663608">
    <property type="component" value="Chromosome"/>
</dbReference>
<feature type="transmembrane region" description="Helical" evidence="2">
    <location>
        <begin position="73"/>
        <end position="94"/>
    </location>
</feature>
<dbReference type="InterPro" id="IPR001387">
    <property type="entry name" value="Cro/C1-type_HTH"/>
</dbReference>
<feature type="transmembrane region" description="Helical" evidence="2">
    <location>
        <begin position="141"/>
        <end position="162"/>
    </location>
</feature>
<dbReference type="KEGG" id="lti:JW886_01090"/>
<sequence length="185" mass="20685">MLGENLQAARLAQNLTQEQVAKELYFSRQAISRWEAGKTEPNLETLIALAALYQTDLAALCAGINPRKRKKHLNILAGIGVLAFNFVIGVWLIVAVALLLAALYSLLAALLISPLLMIIGTFTHNPNITFISNTGVAGYAWWQWLIAIFSCTLVIVLGRYIWRFTKVLYNGLIQYLKFNLKSLYN</sequence>
<dbReference type="PROSITE" id="PS50943">
    <property type="entry name" value="HTH_CROC1"/>
    <property type="match status" value="1"/>
</dbReference>
<feature type="domain" description="HTH cro/C1-type" evidence="3">
    <location>
        <begin position="6"/>
        <end position="60"/>
    </location>
</feature>
<keyword evidence="2" id="KW-0812">Transmembrane</keyword>
<protein>
    <submittedName>
        <fullName evidence="4">Helix-turn-helix transcriptional regulator</fullName>
    </submittedName>
</protein>
<dbReference type="EMBL" id="CP070872">
    <property type="protein sequence ID" value="QSE76901.1"/>
    <property type="molecule type" value="Genomic_DNA"/>
</dbReference>
<organism evidence="4 5">
    <name type="scientific">Lactococcus taiwanensis</name>
    <dbReference type="NCBI Taxonomy" id="1151742"/>
    <lineage>
        <taxon>Bacteria</taxon>
        <taxon>Bacillati</taxon>
        <taxon>Bacillota</taxon>
        <taxon>Bacilli</taxon>
        <taxon>Lactobacillales</taxon>
        <taxon>Streptococcaceae</taxon>
        <taxon>Lactococcus</taxon>
    </lineage>
</organism>
<evidence type="ECO:0000259" key="3">
    <source>
        <dbReference type="PROSITE" id="PS50943"/>
    </source>
</evidence>
<name>A0AA45QRZ3_9LACT</name>
<keyword evidence="5" id="KW-1185">Reference proteome</keyword>
<keyword evidence="1" id="KW-0238">DNA-binding</keyword>
<dbReference type="Pfam" id="PF01381">
    <property type="entry name" value="HTH_3"/>
    <property type="match status" value="1"/>
</dbReference>
<gene>
    <name evidence="4" type="ORF">JW886_01090</name>
</gene>
<dbReference type="PANTHER" id="PTHR46558">
    <property type="entry name" value="TRACRIPTIONAL REGULATORY PROTEIN-RELATED-RELATED"/>
    <property type="match status" value="1"/>
</dbReference>